<keyword evidence="1" id="KW-0812">Transmembrane</keyword>
<feature type="transmembrane region" description="Helical" evidence="1">
    <location>
        <begin position="114"/>
        <end position="132"/>
    </location>
</feature>
<feature type="transmembrane region" description="Helical" evidence="1">
    <location>
        <begin position="139"/>
        <end position="161"/>
    </location>
</feature>
<organism evidence="2 3">
    <name type="scientific">Xylanibacillus composti</name>
    <dbReference type="NCBI Taxonomy" id="1572762"/>
    <lineage>
        <taxon>Bacteria</taxon>
        <taxon>Bacillati</taxon>
        <taxon>Bacillota</taxon>
        <taxon>Bacilli</taxon>
        <taxon>Bacillales</taxon>
        <taxon>Paenibacillaceae</taxon>
        <taxon>Xylanibacillus</taxon>
    </lineage>
</organism>
<evidence type="ECO:0000313" key="2">
    <source>
        <dbReference type="EMBL" id="GIQ71275.1"/>
    </source>
</evidence>
<dbReference type="PANTHER" id="PTHR36832:SF1">
    <property type="entry name" value="SLR1174 PROTEIN"/>
    <property type="match status" value="1"/>
</dbReference>
<evidence type="ECO:0000313" key="3">
    <source>
        <dbReference type="Proteomes" id="UP000677918"/>
    </source>
</evidence>
<dbReference type="EMBL" id="BOVK01000076">
    <property type="protein sequence ID" value="GIQ71275.1"/>
    <property type="molecule type" value="Genomic_DNA"/>
</dbReference>
<keyword evidence="3" id="KW-1185">Reference proteome</keyword>
<dbReference type="InterPro" id="IPR010390">
    <property type="entry name" value="ABC-2_transporter-like"/>
</dbReference>
<keyword evidence="1" id="KW-1133">Transmembrane helix</keyword>
<feature type="transmembrane region" description="Helical" evidence="1">
    <location>
        <begin position="49"/>
        <end position="72"/>
    </location>
</feature>
<dbReference type="Proteomes" id="UP000677918">
    <property type="component" value="Unassembled WGS sequence"/>
</dbReference>
<feature type="transmembrane region" description="Helical" evidence="1">
    <location>
        <begin position="20"/>
        <end position="43"/>
    </location>
</feature>
<reference evidence="2" key="1">
    <citation type="submission" date="2021-04" db="EMBL/GenBank/DDBJ databases">
        <title>Draft genome sequence of Xylanibacillus composti strain K13.</title>
        <authorList>
            <person name="Uke A."/>
            <person name="Chhe C."/>
            <person name="Baramee S."/>
            <person name="Kosugi A."/>
        </authorList>
    </citation>
    <scope>NUCLEOTIDE SEQUENCE</scope>
    <source>
        <strain evidence="2">K13</strain>
    </source>
</reference>
<gene>
    <name evidence="2" type="ORF">XYCOK13_40990</name>
</gene>
<name>A0A8J4H7H7_9BACL</name>
<protein>
    <submittedName>
        <fullName evidence="2">ABC transporter permease</fullName>
    </submittedName>
</protein>
<sequence>MRLYLELAKKSFQNHIVYRVDYVASLINAIVLIFVNIAIWRAINEEEGALAGLQLNILITYIVISFLMQTVYQMDEYYIEGKVRSGLISTDLLKPIYFRLYVFSYHMGSMLFKLVMQFIPAMLLSIFLFRLLPPFSTQMLLYFILSAMLGYLVLYHINFIVWISSFWFYWTFSLVTIKDAAVMILSGALIPIWFMPTWLIDFIEMTPFNAIFYTPILIYLGMMPEDEIFMSILKQVIWILVLFSIGHILWKRAAKKLVVQGG</sequence>
<accession>A0A8J4H7H7</accession>
<dbReference type="RefSeq" id="WP_213414072.1">
    <property type="nucleotide sequence ID" value="NZ_BOVK01000076.1"/>
</dbReference>
<keyword evidence="1" id="KW-0472">Membrane</keyword>
<feature type="transmembrane region" description="Helical" evidence="1">
    <location>
        <begin position="167"/>
        <end position="190"/>
    </location>
</feature>
<dbReference type="AlphaFoldDB" id="A0A8J4H7H7"/>
<dbReference type="Pfam" id="PF06182">
    <property type="entry name" value="ABC2_membrane_6"/>
    <property type="match status" value="1"/>
</dbReference>
<dbReference type="PANTHER" id="PTHR36832">
    <property type="entry name" value="SLR1174 PROTEIN-RELATED"/>
    <property type="match status" value="1"/>
</dbReference>
<comment type="caution">
    <text evidence="2">The sequence shown here is derived from an EMBL/GenBank/DDBJ whole genome shotgun (WGS) entry which is preliminary data.</text>
</comment>
<feature type="transmembrane region" description="Helical" evidence="1">
    <location>
        <begin position="202"/>
        <end position="222"/>
    </location>
</feature>
<feature type="transmembrane region" description="Helical" evidence="1">
    <location>
        <begin position="228"/>
        <end position="250"/>
    </location>
</feature>
<proteinExistence type="predicted"/>
<evidence type="ECO:0000256" key="1">
    <source>
        <dbReference type="SAM" id="Phobius"/>
    </source>
</evidence>